<keyword evidence="2" id="KW-0121">Carboxypeptidase</keyword>
<evidence type="ECO:0000313" key="3">
    <source>
        <dbReference type="Proteomes" id="UP001385892"/>
    </source>
</evidence>
<name>A0ABU8WT88_9BURK</name>
<dbReference type="SUPFAM" id="SSF53187">
    <property type="entry name" value="Zn-dependent exopeptidases"/>
    <property type="match status" value="1"/>
</dbReference>
<dbReference type="EMBL" id="JBBKZT010000016">
    <property type="protein sequence ID" value="MEJ8850711.1"/>
    <property type="molecule type" value="Genomic_DNA"/>
</dbReference>
<evidence type="ECO:0000313" key="2">
    <source>
        <dbReference type="EMBL" id="MEJ8850711.1"/>
    </source>
</evidence>
<keyword evidence="2" id="KW-0645">Protease</keyword>
<keyword evidence="2" id="KW-0378">Hydrolase</keyword>
<dbReference type="Gene3D" id="3.40.630.10">
    <property type="entry name" value="Zn peptidases"/>
    <property type="match status" value="1"/>
</dbReference>
<gene>
    <name evidence="2" type="ORF">WKW82_29010</name>
</gene>
<dbReference type="RefSeq" id="WP_340346128.1">
    <property type="nucleotide sequence ID" value="NZ_JBBKZT010000016.1"/>
</dbReference>
<organism evidence="2 3">
    <name type="scientific">Variovorax rhizosphaerae</name>
    <dbReference type="NCBI Taxonomy" id="1836200"/>
    <lineage>
        <taxon>Bacteria</taxon>
        <taxon>Pseudomonadati</taxon>
        <taxon>Pseudomonadota</taxon>
        <taxon>Betaproteobacteria</taxon>
        <taxon>Burkholderiales</taxon>
        <taxon>Comamonadaceae</taxon>
        <taxon>Variovorax</taxon>
    </lineage>
</organism>
<dbReference type="Pfam" id="PF00246">
    <property type="entry name" value="Peptidase_M14"/>
    <property type="match status" value="1"/>
</dbReference>
<keyword evidence="3" id="KW-1185">Reference proteome</keyword>
<protein>
    <submittedName>
        <fullName evidence="2">M14 family zinc carboxypeptidase</fullName>
    </submittedName>
</protein>
<sequence>MTVLLDLALPRTLDQWKKLLPATPRPGGTVEGWLFEGPRARRAAERQLRLAGVEARLHSAYKPLVHHFLEALVRERLARVTVHYPVHPNAPPRRFALEAYPLAEMLGDAALQLVAKPVSDEMPVYDVELEWCDGRRRTDTVLAPNRVHVDHLGETLLSPTAWLRERHGQTIIADGRHESEHEAVFRHAMDCLRQHAWPRDEPYFERLDIRVDLPGIASTSTRETGWINTHEALHEDLYFSLLEVFQQRSKRPAGDRRLQPGQIVPDVRAGRKGAVRLRISVGSWTPPGNEPKGPEGTAVTKAGSPLVTPIAKADAPLAPGRVKEELVRIEGQPFAATSVQGRTVAGVYRLGAGPAVLITGAQHANETSGVVGALRAAQELAHRRDAHFALIPVENPDGYALHRALCAHAPRHMHHAARYTALGDDLEYREEPPWFERDARHQAVALSGAQLHINLHGYPAHEWTRPFTGYIPRGFELWTVPKGFFLILRHHAGWAAQARALADHVCRQLAQRPALMAFNAAQRASYNAHAGELPFEVIHGTACMISEVNRPSPALTLITEFPDETIYGEPFILAHDTQTATVLAAVDALGALTLP</sequence>
<dbReference type="InterPro" id="IPR000834">
    <property type="entry name" value="Peptidase_M14"/>
</dbReference>
<comment type="caution">
    <text evidence="2">The sequence shown here is derived from an EMBL/GenBank/DDBJ whole genome shotgun (WGS) entry which is preliminary data.</text>
</comment>
<reference evidence="2 3" key="1">
    <citation type="submission" date="2024-03" db="EMBL/GenBank/DDBJ databases">
        <title>Novel species of the genus Variovorax.</title>
        <authorList>
            <person name="Liu Q."/>
            <person name="Xin Y.-H."/>
        </authorList>
    </citation>
    <scope>NUCLEOTIDE SEQUENCE [LARGE SCALE GENOMIC DNA]</scope>
    <source>
        <strain evidence="2 3">KACC 18900</strain>
    </source>
</reference>
<dbReference type="Proteomes" id="UP001385892">
    <property type="component" value="Unassembled WGS sequence"/>
</dbReference>
<proteinExistence type="predicted"/>
<accession>A0ABU8WT88</accession>
<feature type="domain" description="Peptidase M14" evidence="1">
    <location>
        <begin position="337"/>
        <end position="404"/>
    </location>
</feature>
<dbReference type="GO" id="GO:0004180">
    <property type="term" value="F:carboxypeptidase activity"/>
    <property type="evidence" value="ECO:0007669"/>
    <property type="project" value="UniProtKB-KW"/>
</dbReference>
<evidence type="ECO:0000259" key="1">
    <source>
        <dbReference type="Pfam" id="PF00246"/>
    </source>
</evidence>